<feature type="transmembrane region" description="Helical" evidence="5">
    <location>
        <begin position="238"/>
        <end position="257"/>
    </location>
</feature>
<proteinExistence type="predicted"/>
<feature type="transmembrane region" description="Helical" evidence="5">
    <location>
        <begin position="171"/>
        <end position="195"/>
    </location>
</feature>
<feature type="transmembrane region" description="Helical" evidence="5">
    <location>
        <begin position="452"/>
        <end position="471"/>
    </location>
</feature>
<dbReference type="Proteomes" id="UP000636479">
    <property type="component" value="Unassembled WGS sequence"/>
</dbReference>
<organism evidence="6 7">
    <name type="scientific">Mycena indigotica</name>
    <dbReference type="NCBI Taxonomy" id="2126181"/>
    <lineage>
        <taxon>Eukaryota</taxon>
        <taxon>Fungi</taxon>
        <taxon>Dikarya</taxon>
        <taxon>Basidiomycota</taxon>
        <taxon>Agaricomycotina</taxon>
        <taxon>Agaricomycetes</taxon>
        <taxon>Agaricomycetidae</taxon>
        <taxon>Agaricales</taxon>
        <taxon>Marasmiineae</taxon>
        <taxon>Mycenaceae</taxon>
        <taxon>Mycena</taxon>
    </lineage>
</organism>
<evidence type="ECO:0000256" key="5">
    <source>
        <dbReference type="SAM" id="Phobius"/>
    </source>
</evidence>
<dbReference type="InterPro" id="IPR036259">
    <property type="entry name" value="MFS_trans_sf"/>
</dbReference>
<dbReference type="GeneID" id="59352000"/>
<feature type="transmembrane region" description="Helical" evidence="5">
    <location>
        <begin position="332"/>
        <end position="351"/>
    </location>
</feature>
<keyword evidence="3 5" id="KW-1133">Transmembrane helix</keyword>
<evidence type="ECO:0000313" key="6">
    <source>
        <dbReference type="EMBL" id="KAF7290622.1"/>
    </source>
</evidence>
<dbReference type="GO" id="GO:0016020">
    <property type="term" value="C:membrane"/>
    <property type="evidence" value="ECO:0007669"/>
    <property type="project" value="UniProtKB-SubCell"/>
</dbReference>
<dbReference type="EMBL" id="JACAZF010000014">
    <property type="protein sequence ID" value="KAF7290622.1"/>
    <property type="molecule type" value="Genomic_DNA"/>
</dbReference>
<keyword evidence="4 5" id="KW-0472">Membrane</keyword>
<keyword evidence="7" id="KW-1185">Reference proteome</keyword>
<keyword evidence="2 5" id="KW-0812">Transmembrane</keyword>
<evidence type="ECO:0000313" key="7">
    <source>
        <dbReference type="Proteomes" id="UP000636479"/>
    </source>
</evidence>
<dbReference type="PANTHER" id="PTHR23507">
    <property type="entry name" value="ZGC:174356"/>
    <property type="match status" value="1"/>
</dbReference>
<name>A0A8H6S2F9_9AGAR</name>
<dbReference type="OrthoDB" id="3026777at2759"/>
<reference evidence="6" key="1">
    <citation type="submission" date="2020-05" db="EMBL/GenBank/DDBJ databases">
        <title>Mycena genomes resolve the evolution of fungal bioluminescence.</title>
        <authorList>
            <person name="Tsai I.J."/>
        </authorList>
    </citation>
    <scope>NUCLEOTIDE SEQUENCE</scope>
    <source>
        <strain evidence="6">171206Taipei</strain>
    </source>
</reference>
<dbReference type="PANTHER" id="PTHR23507:SF1">
    <property type="entry name" value="FI18259P1-RELATED"/>
    <property type="match status" value="1"/>
</dbReference>
<accession>A0A8H6S2F9</accession>
<comment type="caution">
    <text evidence="6">The sequence shown here is derived from an EMBL/GenBank/DDBJ whole genome shotgun (WGS) entry which is preliminary data.</text>
</comment>
<feature type="transmembrane region" description="Helical" evidence="5">
    <location>
        <begin position="113"/>
        <end position="137"/>
    </location>
</feature>
<sequence>MIVICHLGFDGRPSKRARCYLREACSALFLAASGHSGCDLFHERRRRRARASAPSSPSSLASAVARRPAGCAVPRGGVLKGLVCGWHYDSDAIDTPGPESCAVPEVEARFARFLSLVAVLDGLGGLAGTALLTLLAASRGRRPALAFVVLSGLLTDALALVTLRTRTLPATLAWLCVATLSQPTHAAFAATLVLVDVVDAETRTAALSALAGWGALAGVLAFPAGGALTTHVAAGRPGAVYVVAAGLWVSAAAYVWARVPETRRGPGGEQEQRRGVMERVRAMGGLLGRRSRVGWLAAHALLAGTGLGYALPAALTLLTARDGYAPADTGRVLGVLGGVQALVLAVGVPWLSGRLGGSEVALALGSYAVECAAWLGFAAARGRAGQMGAIVVAGLGAGHGPTVRSIVAASVAPAQQGEALGVFESAWSLGLLLAPLVMGTILARTIGTRPGTVFYVQAAVVAVAGAVLLVGTRTRRRAQVELQEDSADE</sequence>
<evidence type="ECO:0000256" key="2">
    <source>
        <dbReference type="ARBA" id="ARBA00022692"/>
    </source>
</evidence>
<evidence type="ECO:0000256" key="1">
    <source>
        <dbReference type="ARBA" id="ARBA00004141"/>
    </source>
</evidence>
<comment type="subcellular location">
    <subcellularLocation>
        <location evidence="1">Membrane</location>
        <topology evidence="1">Multi-pass membrane protein</topology>
    </subcellularLocation>
</comment>
<evidence type="ECO:0000256" key="4">
    <source>
        <dbReference type="ARBA" id="ARBA00023136"/>
    </source>
</evidence>
<feature type="transmembrane region" description="Helical" evidence="5">
    <location>
        <begin position="293"/>
        <end position="312"/>
    </location>
</feature>
<dbReference type="SUPFAM" id="SSF103473">
    <property type="entry name" value="MFS general substrate transporter"/>
    <property type="match status" value="1"/>
</dbReference>
<evidence type="ECO:0000256" key="3">
    <source>
        <dbReference type="ARBA" id="ARBA00022989"/>
    </source>
</evidence>
<feature type="transmembrane region" description="Helical" evidence="5">
    <location>
        <begin position="144"/>
        <end position="165"/>
    </location>
</feature>
<gene>
    <name evidence="6" type="ORF">MIND_01302400</name>
</gene>
<dbReference type="Gene3D" id="1.20.1250.20">
    <property type="entry name" value="MFS general substrate transporter like domains"/>
    <property type="match status" value="2"/>
</dbReference>
<dbReference type="RefSeq" id="XP_037213982.1">
    <property type="nucleotide sequence ID" value="XM_037369484.1"/>
</dbReference>
<protein>
    <submittedName>
        <fullName evidence="6">MFS general substrate transporter</fullName>
    </submittedName>
</protein>
<feature type="transmembrane region" description="Helical" evidence="5">
    <location>
        <begin position="207"/>
        <end position="226"/>
    </location>
</feature>
<dbReference type="GO" id="GO:0022857">
    <property type="term" value="F:transmembrane transporter activity"/>
    <property type="evidence" value="ECO:0007669"/>
    <property type="project" value="TreeGrafter"/>
</dbReference>
<feature type="transmembrane region" description="Helical" evidence="5">
    <location>
        <begin position="426"/>
        <end position="446"/>
    </location>
</feature>
<dbReference type="AlphaFoldDB" id="A0A8H6S2F9"/>